<accession>A0ABX1GU31</accession>
<feature type="domain" description="DUF6249" evidence="2">
    <location>
        <begin position="10"/>
        <end position="110"/>
    </location>
</feature>
<dbReference type="InterPro" id="IPR046216">
    <property type="entry name" value="DUF6249"/>
</dbReference>
<keyword evidence="1" id="KW-1133">Transmembrane helix</keyword>
<evidence type="ECO:0000259" key="2">
    <source>
        <dbReference type="Pfam" id="PF19762"/>
    </source>
</evidence>
<feature type="transmembrane region" description="Helical" evidence="1">
    <location>
        <begin position="89"/>
        <end position="109"/>
    </location>
</feature>
<evidence type="ECO:0000313" key="3">
    <source>
        <dbReference type="EMBL" id="NKI33458.1"/>
    </source>
</evidence>
<feature type="transmembrane region" description="Helical" evidence="1">
    <location>
        <begin position="57"/>
        <end position="83"/>
    </location>
</feature>
<keyword evidence="1" id="KW-0472">Membrane</keyword>
<keyword evidence="1" id="KW-0812">Transmembrane</keyword>
<protein>
    <recommendedName>
        <fullName evidence="2">DUF6249 domain-containing protein</fullName>
    </recommendedName>
</protein>
<feature type="transmembrane region" description="Helical" evidence="1">
    <location>
        <begin position="6"/>
        <end position="23"/>
    </location>
</feature>
<keyword evidence="4" id="KW-1185">Reference proteome</keyword>
<evidence type="ECO:0000313" key="4">
    <source>
        <dbReference type="Proteomes" id="UP000718451"/>
    </source>
</evidence>
<dbReference type="Proteomes" id="UP000718451">
    <property type="component" value="Unassembled WGS sequence"/>
</dbReference>
<dbReference type="EMBL" id="JAAWWL010000003">
    <property type="protein sequence ID" value="NKI33458.1"/>
    <property type="molecule type" value="Genomic_DNA"/>
</dbReference>
<sequence length="117" mass="13051">MAEGILIPTGFFLTVFGIVYLFLSTRNKERLALIEKGADANIFVRSKKNGYVAGWKIFLLNFAVLLMSVGLAIFIASFMVNLFRIEEEIAYPGSIFLMAGIGLFVGFTLTKKLEKED</sequence>
<comment type="caution">
    <text evidence="3">The sequence shown here is derived from an EMBL/GenBank/DDBJ whole genome shotgun (WGS) entry which is preliminary data.</text>
</comment>
<evidence type="ECO:0000256" key="1">
    <source>
        <dbReference type="SAM" id="Phobius"/>
    </source>
</evidence>
<reference evidence="3 4" key="1">
    <citation type="submission" date="2020-04" db="EMBL/GenBank/DDBJ databases">
        <authorList>
            <person name="Yoon J."/>
        </authorList>
    </citation>
    <scope>NUCLEOTIDE SEQUENCE [LARGE SCALE GENOMIC DNA]</scope>
    <source>
        <strain evidence="3 4">DJ-13</strain>
    </source>
</reference>
<dbReference type="RefSeq" id="WP_168553674.1">
    <property type="nucleotide sequence ID" value="NZ_JAAWWL010000003.1"/>
</dbReference>
<name>A0ABX1GU31_9FLAO</name>
<organism evidence="3 4">
    <name type="scientific">Croceivirga thetidis</name>
    <dbReference type="NCBI Taxonomy" id="2721623"/>
    <lineage>
        <taxon>Bacteria</taxon>
        <taxon>Pseudomonadati</taxon>
        <taxon>Bacteroidota</taxon>
        <taxon>Flavobacteriia</taxon>
        <taxon>Flavobacteriales</taxon>
        <taxon>Flavobacteriaceae</taxon>
        <taxon>Croceivirga</taxon>
    </lineage>
</organism>
<proteinExistence type="predicted"/>
<gene>
    <name evidence="3" type="ORF">HCU67_16025</name>
</gene>
<dbReference type="Pfam" id="PF19762">
    <property type="entry name" value="DUF6249"/>
    <property type="match status" value="1"/>
</dbReference>